<feature type="region of interest" description="Disordered" evidence="1">
    <location>
        <begin position="60"/>
        <end position="82"/>
    </location>
</feature>
<evidence type="ECO:0000256" key="1">
    <source>
        <dbReference type="SAM" id="MobiDB-lite"/>
    </source>
</evidence>
<feature type="compositionally biased region" description="Polar residues" evidence="1">
    <location>
        <begin position="64"/>
        <end position="82"/>
    </location>
</feature>
<accession>A0ABU3SGT4</accession>
<proteinExistence type="predicted"/>
<organism evidence="2 3">
    <name type="scientific">Bosea rubneri</name>
    <dbReference type="NCBI Taxonomy" id="3075434"/>
    <lineage>
        <taxon>Bacteria</taxon>
        <taxon>Pseudomonadati</taxon>
        <taxon>Pseudomonadota</taxon>
        <taxon>Alphaproteobacteria</taxon>
        <taxon>Hyphomicrobiales</taxon>
        <taxon>Boseaceae</taxon>
        <taxon>Bosea</taxon>
    </lineage>
</organism>
<dbReference type="EMBL" id="JAWDID010000094">
    <property type="protein sequence ID" value="MDU0343896.1"/>
    <property type="molecule type" value="Genomic_DNA"/>
</dbReference>
<keyword evidence="3" id="KW-1185">Reference proteome</keyword>
<reference evidence="2 3" key="1">
    <citation type="submission" date="2023-09" db="EMBL/GenBank/DDBJ databases">
        <title>Whole genome shotgun sequencing (WGS) of Bosea sp. ZW T0_25, isolated from stored onions (Allium cepa).</title>
        <authorList>
            <person name="Stoll D.A."/>
            <person name="Huch M."/>
        </authorList>
    </citation>
    <scope>NUCLEOTIDE SEQUENCE [LARGE SCALE GENOMIC DNA]</scope>
    <source>
        <strain evidence="2 3">ZW T0_25</strain>
    </source>
</reference>
<sequence length="82" mass="8783">MTLPTRFSPEQPTVVINTPAEYDSARREADRLANAEPGSVDALTFQAFSAAIELYEARRGRDTGCSSTDEAASRLTGSDANS</sequence>
<dbReference type="RefSeq" id="WP_316021590.1">
    <property type="nucleotide sequence ID" value="NZ_JAWDID010000094.1"/>
</dbReference>
<gene>
    <name evidence="2" type="ORF">RKE40_28780</name>
</gene>
<name>A0ABU3SGT4_9HYPH</name>
<evidence type="ECO:0000313" key="2">
    <source>
        <dbReference type="EMBL" id="MDU0343896.1"/>
    </source>
</evidence>
<dbReference type="Proteomes" id="UP001254257">
    <property type="component" value="Unassembled WGS sequence"/>
</dbReference>
<evidence type="ECO:0000313" key="3">
    <source>
        <dbReference type="Proteomes" id="UP001254257"/>
    </source>
</evidence>
<comment type="caution">
    <text evidence="2">The sequence shown here is derived from an EMBL/GenBank/DDBJ whole genome shotgun (WGS) entry which is preliminary data.</text>
</comment>
<protein>
    <submittedName>
        <fullName evidence="2">Uncharacterized protein</fullName>
    </submittedName>
</protein>